<dbReference type="PANTHER" id="PTHR42703">
    <property type="entry name" value="NADH DEHYDROGENASE"/>
    <property type="match status" value="1"/>
</dbReference>
<accession>A0A1I1TGC4</accession>
<dbReference type="GO" id="GO:0005886">
    <property type="term" value="C:plasma membrane"/>
    <property type="evidence" value="ECO:0007669"/>
    <property type="project" value="UniProtKB-SubCell"/>
</dbReference>
<keyword evidence="11" id="KW-1185">Reference proteome</keyword>
<dbReference type="STRING" id="54.SAMN02745121_00691"/>
<dbReference type="Proteomes" id="UP000199400">
    <property type="component" value="Unassembled WGS sequence"/>
</dbReference>
<dbReference type="Pfam" id="PF00361">
    <property type="entry name" value="Proton_antipo_M"/>
    <property type="match status" value="1"/>
</dbReference>
<feature type="transmembrane region" description="Helical" evidence="8">
    <location>
        <begin position="170"/>
        <end position="191"/>
    </location>
</feature>
<evidence type="ECO:0000256" key="5">
    <source>
        <dbReference type="ARBA" id="ARBA00022989"/>
    </source>
</evidence>
<feature type="transmembrane region" description="Helical" evidence="8">
    <location>
        <begin position="6"/>
        <end position="25"/>
    </location>
</feature>
<dbReference type="RefSeq" id="WP_096334100.1">
    <property type="nucleotide sequence ID" value="NZ_FOMX01000002.1"/>
</dbReference>
<feature type="transmembrane region" description="Helical" evidence="8">
    <location>
        <begin position="479"/>
        <end position="500"/>
    </location>
</feature>
<evidence type="ECO:0000256" key="6">
    <source>
        <dbReference type="ARBA" id="ARBA00023136"/>
    </source>
</evidence>
<evidence type="ECO:0000256" key="3">
    <source>
        <dbReference type="ARBA" id="ARBA00022475"/>
    </source>
</evidence>
<dbReference type="AlphaFoldDB" id="A0A1I1TGC4"/>
<feature type="transmembrane region" description="Helical" evidence="8">
    <location>
        <begin position="521"/>
        <end position="541"/>
    </location>
</feature>
<keyword evidence="5 8" id="KW-1133">Transmembrane helix</keyword>
<reference evidence="11" key="1">
    <citation type="submission" date="2016-10" db="EMBL/GenBank/DDBJ databases">
        <authorList>
            <person name="Varghese N."/>
            <person name="Submissions S."/>
        </authorList>
    </citation>
    <scope>NUCLEOTIDE SEQUENCE [LARGE SCALE GENOMIC DNA]</scope>
    <source>
        <strain evidence="11">ATCC 25963</strain>
    </source>
</reference>
<sequence length="574" mass="57174">MSEALVPFASALIVGLWGVLSLLAARAGQPTALGRLALGRAVPAGGLAFALVTALAGLTAPELIGELQARGAIVVDRLAALFDALLVTVLLAAVVADPRSGTDPRATWGRGMLLLAGAGAMLTVRAADWASLCVGLELATLAGGLCLAAGREGEPAEGATAAGRESARTWLLGQGVGAGLLWLGVGLVVAATGTVRLHELGARVGAVFLRWGANTTQAAVDVLQAKEAMPAGLIAHARDAAVEGMAPAALYVPGALLVLAGLLVRAGAFPLLAGRTRVAGRAGLCGWVATELVVRTAAVAALIRVFVAALHAPRVVYAPYGWGTAAAVVAGVSVVVCGIRAVRAADLRRLLAWAGAAQVGLTLLAIAAAANFVAHAGLRAGGLEVADHYLWGHTAAEAAVAAAVIGHAVFVLAATAAMAAAASVHANRGLVDLAGAVRRSPVLAASLAICALALAGAPPTAGLPGRWWLFTAVLEDSNVLVRAMAAAAAAGAALVGWACLRPLLAALTPAPGEAERPARPRGAALVVAAVLSGMLVGAGIWGQGVWNMAEEAAAGIAFQAGSKGRREWLSRAGE</sequence>
<evidence type="ECO:0000256" key="2">
    <source>
        <dbReference type="ARBA" id="ARBA00005346"/>
    </source>
</evidence>
<evidence type="ECO:0000259" key="9">
    <source>
        <dbReference type="Pfam" id="PF00361"/>
    </source>
</evidence>
<protein>
    <submittedName>
        <fullName evidence="10">NADH dehydrogenase subunit N</fullName>
    </submittedName>
</protein>
<organism evidence="10 11">
    <name type="scientific">Nannocystis exedens</name>
    <dbReference type="NCBI Taxonomy" id="54"/>
    <lineage>
        <taxon>Bacteria</taxon>
        <taxon>Pseudomonadati</taxon>
        <taxon>Myxococcota</taxon>
        <taxon>Polyangia</taxon>
        <taxon>Nannocystales</taxon>
        <taxon>Nannocystaceae</taxon>
        <taxon>Nannocystis</taxon>
    </lineage>
</organism>
<keyword evidence="3" id="KW-1003">Cell membrane</keyword>
<dbReference type="PANTHER" id="PTHR42703:SF1">
    <property type="entry name" value="NA(+)_H(+) ANTIPORTER SUBUNIT D1"/>
    <property type="match status" value="1"/>
</dbReference>
<feature type="domain" description="NADH:quinone oxidoreductase/Mrp antiporter transmembrane" evidence="9">
    <location>
        <begin position="397"/>
        <end position="481"/>
    </location>
</feature>
<evidence type="ECO:0000256" key="4">
    <source>
        <dbReference type="ARBA" id="ARBA00022692"/>
    </source>
</evidence>
<feature type="transmembrane region" description="Helical" evidence="8">
    <location>
        <begin position="248"/>
        <end position="272"/>
    </location>
</feature>
<comment type="similarity">
    <text evidence="2">Belongs to the CPA3 antiporters (TC 2.A.63) subunit D family.</text>
</comment>
<keyword evidence="4 7" id="KW-0812">Transmembrane</keyword>
<feature type="transmembrane region" description="Helical" evidence="8">
    <location>
        <begin position="78"/>
        <end position="95"/>
    </location>
</feature>
<feature type="transmembrane region" description="Helical" evidence="8">
    <location>
        <begin position="37"/>
        <end position="58"/>
    </location>
</feature>
<evidence type="ECO:0000313" key="11">
    <source>
        <dbReference type="Proteomes" id="UP000199400"/>
    </source>
</evidence>
<evidence type="ECO:0000313" key="10">
    <source>
        <dbReference type="EMBL" id="SFD57656.1"/>
    </source>
</evidence>
<keyword evidence="6 8" id="KW-0472">Membrane</keyword>
<feature type="transmembrane region" description="Helical" evidence="8">
    <location>
        <begin position="398"/>
        <end position="421"/>
    </location>
</feature>
<feature type="transmembrane region" description="Helical" evidence="8">
    <location>
        <begin position="442"/>
        <end position="459"/>
    </location>
</feature>
<dbReference type="InterPro" id="IPR001750">
    <property type="entry name" value="ND/Mrp_TM"/>
</dbReference>
<dbReference type="EMBL" id="FOMX01000002">
    <property type="protein sequence ID" value="SFD57656.1"/>
    <property type="molecule type" value="Genomic_DNA"/>
</dbReference>
<gene>
    <name evidence="10" type="ORF">SAMN02745121_00691</name>
</gene>
<evidence type="ECO:0000256" key="1">
    <source>
        <dbReference type="ARBA" id="ARBA00004651"/>
    </source>
</evidence>
<dbReference type="InterPro" id="IPR050586">
    <property type="entry name" value="CPA3_Na-H_Antiporter_D"/>
</dbReference>
<feature type="transmembrane region" description="Helical" evidence="8">
    <location>
        <begin position="319"/>
        <end position="339"/>
    </location>
</feature>
<feature type="transmembrane region" description="Helical" evidence="8">
    <location>
        <begin position="284"/>
        <end position="307"/>
    </location>
</feature>
<feature type="transmembrane region" description="Helical" evidence="8">
    <location>
        <begin position="351"/>
        <end position="378"/>
    </location>
</feature>
<evidence type="ECO:0000256" key="8">
    <source>
        <dbReference type="SAM" id="Phobius"/>
    </source>
</evidence>
<name>A0A1I1TGC4_9BACT</name>
<evidence type="ECO:0000256" key="7">
    <source>
        <dbReference type="RuleBase" id="RU000320"/>
    </source>
</evidence>
<comment type="subcellular location">
    <subcellularLocation>
        <location evidence="1">Cell membrane</location>
        <topology evidence="1">Multi-pass membrane protein</topology>
    </subcellularLocation>
    <subcellularLocation>
        <location evidence="7">Membrane</location>
        <topology evidence="7">Multi-pass membrane protein</topology>
    </subcellularLocation>
</comment>
<proteinExistence type="inferred from homology"/>